<dbReference type="PROSITE" id="PS50041">
    <property type="entry name" value="C_TYPE_LECTIN_2"/>
    <property type="match status" value="1"/>
</dbReference>
<dbReference type="AlphaFoldDB" id="A0A9J7WZK1"/>
<evidence type="ECO:0000313" key="4">
    <source>
        <dbReference type="Proteomes" id="UP001108240"/>
    </source>
</evidence>
<dbReference type="CDD" id="cd03590">
    <property type="entry name" value="CLECT_DC-SIGN_like"/>
    <property type="match status" value="1"/>
</dbReference>
<protein>
    <submittedName>
        <fullName evidence="3">Si:dkey-181c13.1</fullName>
    </submittedName>
</protein>
<accession>A0A9J7WZK1</accession>
<keyword evidence="1" id="KW-0430">Lectin</keyword>
<feature type="domain" description="C-type lectin" evidence="2">
    <location>
        <begin position="56"/>
        <end position="160"/>
    </location>
</feature>
<proteinExistence type="predicted"/>
<keyword evidence="4" id="KW-1185">Reference proteome</keyword>
<dbReference type="Gene3D" id="3.10.100.10">
    <property type="entry name" value="Mannose-Binding Protein A, subunit A"/>
    <property type="match status" value="1"/>
</dbReference>
<dbReference type="Pfam" id="PF00059">
    <property type="entry name" value="Lectin_C"/>
    <property type="match status" value="1"/>
</dbReference>
<evidence type="ECO:0000256" key="1">
    <source>
        <dbReference type="ARBA" id="ARBA00022734"/>
    </source>
</evidence>
<name>A0A9J7WZK1_CYPCA</name>
<dbReference type="PANTHER" id="PTHR22803">
    <property type="entry name" value="MANNOSE, PHOSPHOLIPASE, LECTIN RECEPTOR RELATED"/>
    <property type="match status" value="1"/>
</dbReference>
<organism evidence="3 4">
    <name type="scientific">Cyprinus carpio carpio</name>
    <dbReference type="NCBI Taxonomy" id="630221"/>
    <lineage>
        <taxon>Eukaryota</taxon>
        <taxon>Metazoa</taxon>
        <taxon>Chordata</taxon>
        <taxon>Craniata</taxon>
        <taxon>Vertebrata</taxon>
        <taxon>Euteleostomi</taxon>
        <taxon>Actinopterygii</taxon>
        <taxon>Neopterygii</taxon>
        <taxon>Teleostei</taxon>
        <taxon>Ostariophysi</taxon>
        <taxon>Cypriniformes</taxon>
        <taxon>Cyprinidae</taxon>
        <taxon>Cyprininae</taxon>
        <taxon>Cyprinus</taxon>
    </lineage>
</organism>
<dbReference type="GO" id="GO:0030246">
    <property type="term" value="F:carbohydrate binding"/>
    <property type="evidence" value="ECO:0007669"/>
    <property type="project" value="UniProtKB-KW"/>
</dbReference>
<dbReference type="InterPro" id="IPR016187">
    <property type="entry name" value="CTDL_fold"/>
</dbReference>
<evidence type="ECO:0000259" key="2">
    <source>
        <dbReference type="PROSITE" id="PS50041"/>
    </source>
</evidence>
<dbReference type="SUPFAM" id="SSF56436">
    <property type="entry name" value="C-type lectin-like"/>
    <property type="match status" value="1"/>
</dbReference>
<dbReference type="InterPro" id="IPR050111">
    <property type="entry name" value="C-type_lectin/snaclec_domain"/>
</dbReference>
<dbReference type="OMA" id="CTTENIW"/>
<dbReference type="SMART" id="SM00034">
    <property type="entry name" value="CLECT"/>
    <property type="match status" value="1"/>
</dbReference>
<reference evidence="3" key="2">
    <citation type="submission" date="2025-09" db="UniProtKB">
        <authorList>
            <consortium name="Ensembl"/>
        </authorList>
    </citation>
    <scope>IDENTIFICATION</scope>
</reference>
<dbReference type="InterPro" id="IPR033989">
    <property type="entry name" value="CD209-like_CTLD"/>
</dbReference>
<evidence type="ECO:0000313" key="3">
    <source>
        <dbReference type="Ensembl" id="ENSCCRP00000100642.1"/>
    </source>
</evidence>
<dbReference type="Ensembl" id="ENSCCRT00000173656.1">
    <property type="protein sequence ID" value="ENSCCRP00000100642.1"/>
    <property type="gene ID" value="ENSCCRG00000054031.1"/>
</dbReference>
<dbReference type="InterPro" id="IPR001304">
    <property type="entry name" value="C-type_lectin-like"/>
</dbReference>
<sequence>KKKSERAVTGVIQCSTVKLRDKLNVEHVEKSKQEQKHVLDNTFYIVKFVFTDGWIYHEFSYYYISSEKKNWTESRKRGADLLIVNNNEEQNISGKNVVWIGLTDSDVEGRWKWVNGSTLTYGFWASGRPNNYNGNEDCALSYISWWYDCSCNSVFKWICEMSILHIVLF</sequence>
<reference evidence="3" key="1">
    <citation type="submission" date="2025-08" db="UniProtKB">
        <authorList>
            <consortium name="Ensembl"/>
        </authorList>
    </citation>
    <scope>IDENTIFICATION</scope>
</reference>
<dbReference type="Proteomes" id="UP001108240">
    <property type="component" value="Unplaced"/>
</dbReference>
<dbReference type="InterPro" id="IPR016186">
    <property type="entry name" value="C-type_lectin-like/link_sf"/>
</dbReference>
<dbReference type="GeneTree" id="ENSGT01020000230338"/>